<feature type="compositionally biased region" description="Pro residues" evidence="1">
    <location>
        <begin position="205"/>
        <end position="218"/>
    </location>
</feature>
<keyword evidence="2" id="KW-0812">Transmembrane</keyword>
<dbReference type="InterPro" id="IPR033239">
    <property type="entry name" value="EVI2B"/>
</dbReference>
<keyword evidence="3" id="KW-0732">Signal</keyword>
<proteinExistence type="predicted"/>
<dbReference type="PANTHER" id="PTHR15384">
    <property type="entry name" value="PROTEIN EVI2B"/>
    <property type="match status" value="1"/>
</dbReference>
<evidence type="ECO:0000313" key="4">
    <source>
        <dbReference type="EMBL" id="NXP44829.1"/>
    </source>
</evidence>
<comment type="caution">
    <text evidence="4">The sequence shown here is derived from an EMBL/GenBank/DDBJ whole genome shotgun (WGS) entry which is preliminary data.</text>
</comment>
<keyword evidence="2" id="KW-1133">Transmembrane helix</keyword>
<feature type="region of interest" description="Disordered" evidence="1">
    <location>
        <begin position="150"/>
        <end position="250"/>
    </location>
</feature>
<keyword evidence="5" id="KW-1185">Reference proteome</keyword>
<keyword evidence="2" id="KW-0472">Membrane</keyword>
<dbReference type="GO" id="GO:2000035">
    <property type="term" value="P:regulation of stem cell division"/>
    <property type="evidence" value="ECO:0007669"/>
    <property type="project" value="TreeGrafter"/>
</dbReference>
<dbReference type="Proteomes" id="UP000590868">
    <property type="component" value="Unassembled WGS sequence"/>
</dbReference>
<accession>A0A7L2AG58</accession>
<gene>
    <name evidence="4" type="primary">Evi2b</name>
    <name evidence="4" type="ORF">HELFUL_R14847</name>
</gene>
<protein>
    <submittedName>
        <fullName evidence="4">EVI2B protein</fullName>
    </submittedName>
</protein>
<feature type="chain" id="PRO_5029761007" evidence="3">
    <location>
        <begin position="23"/>
        <end position="250"/>
    </location>
</feature>
<feature type="signal peptide" evidence="3">
    <location>
        <begin position="1"/>
        <end position="22"/>
    </location>
</feature>
<dbReference type="OrthoDB" id="9071368at2759"/>
<organism evidence="4 5">
    <name type="scientific">Heliornis fulica</name>
    <name type="common">sungrebe</name>
    <dbReference type="NCBI Taxonomy" id="54369"/>
    <lineage>
        <taxon>Eukaryota</taxon>
        <taxon>Metazoa</taxon>
        <taxon>Chordata</taxon>
        <taxon>Craniata</taxon>
        <taxon>Vertebrata</taxon>
        <taxon>Euteleostomi</taxon>
        <taxon>Archelosauria</taxon>
        <taxon>Archosauria</taxon>
        <taxon>Dinosauria</taxon>
        <taxon>Saurischia</taxon>
        <taxon>Theropoda</taxon>
        <taxon>Coelurosauria</taxon>
        <taxon>Aves</taxon>
        <taxon>Neognathae</taxon>
        <taxon>Neoaves</taxon>
        <taxon>Gruiformes</taxon>
        <taxon>Heliornithidae</taxon>
        <taxon>Heliornis</taxon>
    </lineage>
</organism>
<evidence type="ECO:0000256" key="2">
    <source>
        <dbReference type="SAM" id="Phobius"/>
    </source>
</evidence>
<reference evidence="4 5" key="1">
    <citation type="submission" date="2019-09" db="EMBL/GenBank/DDBJ databases">
        <title>Bird 10,000 Genomes (B10K) Project - Family phase.</title>
        <authorList>
            <person name="Zhang G."/>
        </authorList>
    </citation>
    <scope>NUCLEOTIDE SEQUENCE [LARGE SCALE GENOMIC DNA]</scope>
    <source>
        <strain evidence="4">B10K-DU-001-55</strain>
        <tissue evidence="4">Muscle</tissue>
    </source>
</reference>
<dbReference type="AlphaFoldDB" id="A0A7L2AG58"/>
<dbReference type="PANTHER" id="PTHR15384:SF0">
    <property type="entry name" value="PROTEIN EVI2B"/>
    <property type="match status" value="1"/>
</dbReference>
<evidence type="ECO:0000313" key="5">
    <source>
        <dbReference type="Proteomes" id="UP000590868"/>
    </source>
</evidence>
<feature type="non-terminal residue" evidence="4">
    <location>
        <position position="250"/>
    </location>
</feature>
<evidence type="ECO:0000256" key="1">
    <source>
        <dbReference type="SAM" id="MobiDB-lite"/>
    </source>
</evidence>
<evidence type="ECO:0000256" key="3">
    <source>
        <dbReference type="SAM" id="SignalP"/>
    </source>
</evidence>
<dbReference type="EMBL" id="VXBZ01001496">
    <property type="protein sequence ID" value="NXP44829.1"/>
    <property type="molecule type" value="Genomic_DNA"/>
</dbReference>
<sequence>MATKQVILLLLWGEIWRSLSTAIPQEVPTNNISARSPGEDKAPLSQAQATELSLQISGKAPVPTAPLYPDQGDGSWIAALMIGIILISMIVAIVLIVLWKCCRRPALVDSNWAGRSPFSEGDTPDVFMDCDQAAKRSSVLFMLPWKLQQDTTSQHNPAAMEKPPNCTSNARGQLPPPADNGSAASTSPPDRATSPTPTSAAASCPPSPTCPELPPPPDWLREPAGDSPGLSEGHWPSGVEEPLPPPPEML</sequence>
<feature type="transmembrane region" description="Helical" evidence="2">
    <location>
        <begin position="76"/>
        <end position="99"/>
    </location>
</feature>
<feature type="compositionally biased region" description="Low complexity" evidence="1">
    <location>
        <begin position="182"/>
        <end position="204"/>
    </location>
</feature>
<dbReference type="GO" id="GO:0045660">
    <property type="term" value="P:positive regulation of neutrophil differentiation"/>
    <property type="evidence" value="ECO:0007669"/>
    <property type="project" value="TreeGrafter"/>
</dbReference>
<feature type="non-terminal residue" evidence="4">
    <location>
        <position position="1"/>
    </location>
</feature>
<name>A0A7L2AG58_9GRUI</name>